<reference evidence="2 3" key="1">
    <citation type="submission" date="2020-01" db="EMBL/GenBank/DDBJ databases">
        <title>Insect and environment-associated Actinomycetes.</title>
        <authorList>
            <person name="Currrie C."/>
            <person name="Chevrette M."/>
            <person name="Carlson C."/>
            <person name="Stubbendieck R."/>
            <person name="Wendt-Pienkowski E."/>
        </authorList>
    </citation>
    <scope>NUCLEOTIDE SEQUENCE [LARGE SCALE GENOMIC DNA]</scope>
    <source>
        <strain evidence="2 3">SID10258</strain>
    </source>
</reference>
<gene>
    <name evidence="2" type="ORF">G3I70_24450</name>
</gene>
<dbReference type="RefSeq" id="WP_163059702.1">
    <property type="nucleotide sequence ID" value="NZ_JAAGLI010000641.1"/>
</dbReference>
<accession>A0A6L9QNU3</accession>
<sequence>RVAEAGDLTARLPDERAARVTVELDDGTARTREVPNPVGDADHRPLGEADVRALLRGWLPGREHLVDRVAAFARVLPALDHVGERLRGLAGDETKEER</sequence>
<evidence type="ECO:0000313" key="2">
    <source>
        <dbReference type="EMBL" id="NEA25614.1"/>
    </source>
</evidence>
<evidence type="ECO:0000256" key="1">
    <source>
        <dbReference type="SAM" id="MobiDB-lite"/>
    </source>
</evidence>
<evidence type="ECO:0000313" key="3">
    <source>
        <dbReference type="Proteomes" id="UP000475532"/>
    </source>
</evidence>
<dbReference type="InterPro" id="IPR036148">
    <property type="entry name" value="MmgE/PrpD_sf"/>
</dbReference>
<dbReference type="AlphaFoldDB" id="A0A6L9QNU3"/>
<dbReference type="Proteomes" id="UP000475532">
    <property type="component" value="Unassembled WGS sequence"/>
</dbReference>
<organism evidence="2 3">
    <name type="scientific">Actinomadura bangladeshensis</name>
    <dbReference type="NCBI Taxonomy" id="453573"/>
    <lineage>
        <taxon>Bacteria</taxon>
        <taxon>Bacillati</taxon>
        <taxon>Actinomycetota</taxon>
        <taxon>Actinomycetes</taxon>
        <taxon>Streptosporangiales</taxon>
        <taxon>Thermomonosporaceae</taxon>
        <taxon>Actinomadura</taxon>
    </lineage>
</organism>
<dbReference type="EMBL" id="JAAGLI010000641">
    <property type="protein sequence ID" value="NEA25614.1"/>
    <property type="molecule type" value="Genomic_DNA"/>
</dbReference>
<comment type="caution">
    <text evidence="2">The sequence shown here is derived from an EMBL/GenBank/DDBJ whole genome shotgun (WGS) entry which is preliminary data.</text>
</comment>
<dbReference type="SUPFAM" id="SSF103378">
    <property type="entry name" value="2-methylcitrate dehydratase PrpD"/>
    <property type="match status" value="1"/>
</dbReference>
<dbReference type="GO" id="GO:0016829">
    <property type="term" value="F:lyase activity"/>
    <property type="evidence" value="ECO:0007669"/>
    <property type="project" value="InterPro"/>
</dbReference>
<name>A0A6L9QNU3_9ACTN</name>
<feature type="region of interest" description="Disordered" evidence="1">
    <location>
        <begin position="26"/>
        <end position="45"/>
    </location>
</feature>
<feature type="non-terminal residue" evidence="2">
    <location>
        <position position="1"/>
    </location>
</feature>
<protein>
    <submittedName>
        <fullName evidence="2">MmgE/PrpD family protein</fullName>
    </submittedName>
</protein>
<proteinExistence type="predicted"/>